<gene>
    <name evidence="1" type="ORF">HYC85_029472</name>
</gene>
<name>A0A7J7FZD8_CAMSI</name>
<dbReference type="GO" id="GO:0006357">
    <property type="term" value="P:regulation of transcription by RNA polymerase II"/>
    <property type="evidence" value="ECO:0007669"/>
    <property type="project" value="TreeGrafter"/>
</dbReference>
<dbReference type="InterPro" id="IPR021906">
    <property type="entry name" value="BAF250/Osa"/>
</dbReference>
<dbReference type="PANTHER" id="PTHR12656">
    <property type="entry name" value="BRG-1 ASSOCIATED FACTOR 250 BAF250"/>
    <property type="match status" value="1"/>
</dbReference>
<evidence type="ECO:0008006" key="3">
    <source>
        <dbReference type="Google" id="ProtNLM"/>
    </source>
</evidence>
<evidence type="ECO:0000313" key="1">
    <source>
        <dbReference type="EMBL" id="KAF5933301.1"/>
    </source>
</evidence>
<dbReference type="EMBL" id="JACBKZ010000014">
    <property type="protein sequence ID" value="KAF5933301.1"/>
    <property type="molecule type" value="Genomic_DNA"/>
</dbReference>
<dbReference type="GO" id="GO:0045893">
    <property type="term" value="P:positive regulation of DNA-templated transcription"/>
    <property type="evidence" value="ECO:0007669"/>
    <property type="project" value="TreeGrafter"/>
</dbReference>
<dbReference type="GO" id="GO:0006338">
    <property type="term" value="P:chromatin remodeling"/>
    <property type="evidence" value="ECO:0007669"/>
    <property type="project" value="InterPro"/>
</dbReference>
<dbReference type="GO" id="GO:0016514">
    <property type="term" value="C:SWI/SNF complex"/>
    <property type="evidence" value="ECO:0007669"/>
    <property type="project" value="InterPro"/>
</dbReference>
<organism evidence="1 2">
    <name type="scientific">Camellia sinensis</name>
    <name type="common">Tea plant</name>
    <name type="synonym">Thea sinensis</name>
    <dbReference type="NCBI Taxonomy" id="4442"/>
    <lineage>
        <taxon>Eukaryota</taxon>
        <taxon>Viridiplantae</taxon>
        <taxon>Streptophyta</taxon>
        <taxon>Embryophyta</taxon>
        <taxon>Tracheophyta</taxon>
        <taxon>Spermatophyta</taxon>
        <taxon>Magnoliopsida</taxon>
        <taxon>eudicotyledons</taxon>
        <taxon>Gunneridae</taxon>
        <taxon>Pentapetalae</taxon>
        <taxon>asterids</taxon>
        <taxon>Ericales</taxon>
        <taxon>Theaceae</taxon>
        <taxon>Camellia</taxon>
    </lineage>
</organism>
<dbReference type="GO" id="GO:0005654">
    <property type="term" value="C:nucleoplasm"/>
    <property type="evidence" value="ECO:0007669"/>
    <property type="project" value="TreeGrafter"/>
</dbReference>
<dbReference type="GO" id="GO:0035060">
    <property type="term" value="C:brahma complex"/>
    <property type="evidence" value="ECO:0007669"/>
    <property type="project" value="InterPro"/>
</dbReference>
<proteinExistence type="predicted"/>
<accession>A0A7J7FZD8</accession>
<protein>
    <recommendedName>
        <fullName evidence="3">Armadillo repeat-containing domain-containing protein</fullName>
    </recommendedName>
</protein>
<sequence length="116" mass="12823">MRNLSNALETVVNLAPLLDLRIFSSSKPSFIKITISCSKNKGKEPPLVENFLTELIGRLIINSDNEPFILSFGPQIYKRLVYILSLPAVDAQANAVGALYNLAEVNMDCRLKLASE</sequence>
<dbReference type="AlphaFoldDB" id="A0A7J7FZD8"/>
<dbReference type="Proteomes" id="UP000593564">
    <property type="component" value="Unassembled WGS sequence"/>
</dbReference>
<reference evidence="2" key="1">
    <citation type="journal article" date="2020" name="Nat. Commun.">
        <title>Genome assembly of wild tea tree DASZ reveals pedigree and selection history of tea varieties.</title>
        <authorList>
            <person name="Zhang W."/>
            <person name="Zhang Y."/>
            <person name="Qiu H."/>
            <person name="Guo Y."/>
            <person name="Wan H."/>
            <person name="Zhang X."/>
            <person name="Scossa F."/>
            <person name="Alseekh S."/>
            <person name="Zhang Q."/>
            <person name="Wang P."/>
            <person name="Xu L."/>
            <person name="Schmidt M.H."/>
            <person name="Jia X."/>
            <person name="Li D."/>
            <person name="Zhu A."/>
            <person name="Guo F."/>
            <person name="Chen W."/>
            <person name="Ni D."/>
            <person name="Usadel B."/>
            <person name="Fernie A.R."/>
            <person name="Wen W."/>
        </authorList>
    </citation>
    <scope>NUCLEOTIDE SEQUENCE [LARGE SCALE GENOMIC DNA]</scope>
    <source>
        <strain evidence="2">cv. G240</strain>
    </source>
</reference>
<dbReference type="GO" id="GO:0031491">
    <property type="term" value="F:nucleosome binding"/>
    <property type="evidence" value="ECO:0007669"/>
    <property type="project" value="TreeGrafter"/>
</dbReference>
<evidence type="ECO:0000313" key="2">
    <source>
        <dbReference type="Proteomes" id="UP000593564"/>
    </source>
</evidence>
<keyword evidence="2" id="KW-1185">Reference proteome</keyword>
<dbReference type="PANTHER" id="PTHR12656:SF5">
    <property type="entry name" value="TRITHORAX GROUP PROTEIN OSA"/>
    <property type="match status" value="1"/>
</dbReference>
<reference evidence="1 2" key="2">
    <citation type="submission" date="2020-07" db="EMBL/GenBank/DDBJ databases">
        <title>Genome assembly of wild tea tree DASZ reveals pedigree and selection history of tea varieties.</title>
        <authorList>
            <person name="Zhang W."/>
        </authorList>
    </citation>
    <scope>NUCLEOTIDE SEQUENCE [LARGE SCALE GENOMIC DNA]</scope>
    <source>
        <strain evidence="2">cv. G240</strain>
        <tissue evidence="1">Leaf</tissue>
    </source>
</reference>
<comment type="caution">
    <text evidence="1">The sequence shown here is derived from an EMBL/GenBank/DDBJ whole genome shotgun (WGS) entry which is preliminary data.</text>
</comment>